<reference evidence="6" key="1">
    <citation type="journal article" date="2020" name="Fungal Divers.">
        <title>Resolving the Mortierellaceae phylogeny through synthesis of multi-gene phylogenetics and phylogenomics.</title>
        <authorList>
            <person name="Vandepol N."/>
            <person name="Liber J."/>
            <person name="Desiro A."/>
            <person name="Na H."/>
            <person name="Kennedy M."/>
            <person name="Barry K."/>
            <person name="Grigoriev I.V."/>
            <person name="Miller A.N."/>
            <person name="O'Donnell K."/>
            <person name="Stajich J.E."/>
            <person name="Bonito G."/>
        </authorList>
    </citation>
    <scope>NUCLEOTIDE SEQUENCE</scope>
    <source>
        <strain evidence="6">MES-2147</strain>
    </source>
</reference>
<dbReference type="InterPro" id="IPR023213">
    <property type="entry name" value="CAT-like_dom_sf"/>
</dbReference>
<dbReference type="Proteomes" id="UP000749646">
    <property type="component" value="Unassembled WGS sequence"/>
</dbReference>
<dbReference type="GO" id="GO:0031177">
    <property type="term" value="F:phosphopantetheine binding"/>
    <property type="evidence" value="ECO:0007669"/>
    <property type="project" value="InterPro"/>
</dbReference>
<keyword evidence="7" id="KW-1185">Reference proteome</keyword>
<dbReference type="GO" id="GO:0016874">
    <property type="term" value="F:ligase activity"/>
    <property type="evidence" value="ECO:0007669"/>
    <property type="project" value="UniProtKB-KW"/>
</dbReference>
<dbReference type="InterPro" id="IPR020806">
    <property type="entry name" value="PKS_PP-bd"/>
</dbReference>
<dbReference type="InterPro" id="IPR001242">
    <property type="entry name" value="Condensation_dom"/>
</dbReference>
<proteinExistence type="inferred from homology"/>
<dbReference type="GO" id="GO:0043041">
    <property type="term" value="P:amino acid activation for nonribosomal peptide biosynthetic process"/>
    <property type="evidence" value="ECO:0007669"/>
    <property type="project" value="TreeGrafter"/>
</dbReference>
<dbReference type="FunFam" id="3.30.300.30:FF:000010">
    <property type="entry name" value="Enterobactin synthetase component F"/>
    <property type="match status" value="2"/>
</dbReference>
<dbReference type="PANTHER" id="PTHR45527">
    <property type="entry name" value="NONRIBOSOMAL PEPTIDE SYNTHETASE"/>
    <property type="match status" value="1"/>
</dbReference>
<keyword evidence="1" id="KW-0596">Phosphopantetheine</keyword>
<dbReference type="OrthoDB" id="416786at2759"/>
<dbReference type="SUPFAM" id="SSF56801">
    <property type="entry name" value="Acetyl-CoA synthetase-like"/>
    <property type="match status" value="3"/>
</dbReference>
<dbReference type="Gene3D" id="1.10.1200.10">
    <property type="entry name" value="ACP-like"/>
    <property type="match status" value="2"/>
</dbReference>
<evidence type="ECO:0000313" key="7">
    <source>
        <dbReference type="Proteomes" id="UP000749646"/>
    </source>
</evidence>
<gene>
    <name evidence="6" type="ORF">BGZ65_001860</name>
</gene>
<keyword evidence="3" id="KW-0436">Ligase</keyword>
<name>A0A9P6J1J5_9FUNG</name>
<dbReference type="Gene3D" id="3.40.50.12780">
    <property type="entry name" value="N-terminal domain of ligase-like"/>
    <property type="match status" value="1"/>
</dbReference>
<feature type="domain" description="Carrier" evidence="5">
    <location>
        <begin position="1553"/>
        <end position="1627"/>
    </location>
</feature>
<dbReference type="FunFam" id="3.40.50.12780:FF:000012">
    <property type="entry name" value="Non-ribosomal peptide synthetase"/>
    <property type="match status" value="1"/>
</dbReference>
<dbReference type="Pfam" id="PF13193">
    <property type="entry name" value="AMP-binding_C"/>
    <property type="match status" value="2"/>
</dbReference>
<dbReference type="FunFam" id="2.30.38.10:FF:000001">
    <property type="entry name" value="Non-ribosomal peptide synthetase PvdI"/>
    <property type="match status" value="2"/>
</dbReference>
<accession>A0A9P6J1J5</accession>
<dbReference type="Gene3D" id="3.40.50.980">
    <property type="match status" value="4"/>
</dbReference>
<comment type="caution">
    <text evidence="6">The sequence shown here is derived from an EMBL/GenBank/DDBJ whole genome shotgun (WGS) entry which is preliminary data.</text>
</comment>
<dbReference type="InterPro" id="IPR042099">
    <property type="entry name" value="ANL_N_sf"/>
</dbReference>
<dbReference type="PROSITE" id="PS00455">
    <property type="entry name" value="AMP_BINDING"/>
    <property type="match status" value="3"/>
</dbReference>
<dbReference type="Gene3D" id="3.30.559.30">
    <property type="entry name" value="Nonribosomal peptide synthetase, condensation domain"/>
    <property type="match status" value="2"/>
</dbReference>
<dbReference type="NCBIfam" id="NF003417">
    <property type="entry name" value="PRK04813.1"/>
    <property type="match status" value="3"/>
</dbReference>
<dbReference type="PROSITE" id="PS50075">
    <property type="entry name" value="CARRIER"/>
    <property type="match status" value="2"/>
</dbReference>
<dbReference type="InterPro" id="IPR045851">
    <property type="entry name" value="AMP-bd_C_sf"/>
</dbReference>
<evidence type="ECO:0000259" key="5">
    <source>
        <dbReference type="PROSITE" id="PS50075"/>
    </source>
</evidence>
<keyword evidence="2" id="KW-0597">Phosphoprotein</keyword>
<dbReference type="SMART" id="SM00823">
    <property type="entry name" value="PKS_PP"/>
    <property type="match status" value="2"/>
</dbReference>
<dbReference type="FunFam" id="1.10.1200.10:FF:000005">
    <property type="entry name" value="Nonribosomal peptide synthetase 1"/>
    <property type="match status" value="2"/>
</dbReference>
<dbReference type="Pfam" id="PF00668">
    <property type="entry name" value="Condensation"/>
    <property type="match status" value="2"/>
</dbReference>
<dbReference type="Pfam" id="PF00501">
    <property type="entry name" value="AMP-binding"/>
    <property type="match status" value="3"/>
</dbReference>
<dbReference type="EMBL" id="JAAAHW010006602">
    <property type="protein sequence ID" value="KAF9957815.1"/>
    <property type="molecule type" value="Genomic_DNA"/>
</dbReference>
<dbReference type="Gene3D" id="2.30.38.10">
    <property type="entry name" value="Luciferase, Domain 3"/>
    <property type="match status" value="2"/>
</dbReference>
<dbReference type="GO" id="GO:0044550">
    <property type="term" value="P:secondary metabolite biosynthetic process"/>
    <property type="evidence" value="ECO:0007669"/>
    <property type="project" value="TreeGrafter"/>
</dbReference>
<dbReference type="InterPro" id="IPR010071">
    <property type="entry name" value="AA_adenyl_dom"/>
</dbReference>
<dbReference type="Gene3D" id="3.30.300.30">
    <property type="match status" value="2"/>
</dbReference>
<dbReference type="InterPro" id="IPR020845">
    <property type="entry name" value="AMP-binding_CS"/>
</dbReference>
<dbReference type="PANTHER" id="PTHR45527:SF1">
    <property type="entry name" value="FATTY ACID SYNTHASE"/>
    <property type="match status" value="1"/>
</dbReference>
<dbReference type="SUPFAM" id="SSF47336">
    <property type="entry name" value="ACP-like"/>
    <property type="match status" value="2"/>
</dbReference>
<dbReference type="Gene3D" id="3.30.559.10">
    <property type="entry name" value="Chloramphenicol acetyltransferase-like domain"/>
    <property type="match status" value="2"/>
</dbReference>
<dbReference type="SUPFAM" id="SSF52777">
    <property type="entry name" value="CoA-dependent acyltransferases"/>
    <property type="match status" value="4"/>
</dbReference>
<organism evidence="6 7">
    <name type="scientific">Modicella reniformis</name>
    <dbReference type="NCBI Taxonomy" id="1440133"/>
    <lineage>
        <taxon>Eukaryota</taxon>
        <taxon>Fungi</taxon>
        <taxon>Fungi incertae sedis</taxon>
        <taxon>Mucoromycota</taxon>
        <taxon>Mortierellomycotina</taxon>
        <taxon>Mortierellomycetes</taxon>
        <taxon>Mortierellales</taxon>
        <taxon>Mortierellaceae</taxon>
        <taxon>Modicella</taxon>
    </lineage>
</organism>
<sequence length="2332" mass="259464">MDLNERANRLAHHLIGLGVVPDMRVVICVERSIAMIVGMLAILKAGGAYVPLDPTYPAERLIRILRDAAPDVILIDAMGHDTLNDAGLHRLSHSTESLGSFVTLDPNEHFSSSSTNPLIPDLTSSQLAYVTYTSGSTGNPKGVMIEHQGVVNHIVSRLESHGLDNSSRVLQFTSLSFDVSVLEIFAALFSGASLYVLQDHIRRDLSRLWNFLQQHCITQASLTPALFQGCKDLPPLSIALNLTLAGEALPLSLLRRIQPLLPKGSTITNEYGPTEATIIATIWTYPTGFTGSIVPIGRPIANKTIYILDKHCQPVPLGVVGELYIGGVGVARGYLNRQEMTAKVFLQDPFAGDSSARMYKTGDMARYLPDGNIVFLGRNDHQVKIRGFRIELGEIEARLTDHPAVNKAVVIATYNGNDKRLVAYVVAEPDDRLVDTLRTHLASSLPDYMIPAAIVRLNALPLNSNGKLDRNALPAPDSSAFAHQEYEPPQGEIEMAIARIWTELLHLDRVSRNDNFFVLGGHSLLAVRMVNRIATLGVQFPLSTLFTSPRLSSLAECVSQSLDYGYSSLSVITPVSREDDMPLSFSQQRLWFISQLEGVSRPYHIPLAVRFRGNLDCQAWQHALNTLFARHESLRSVFVAVDGLPLVRFLPVHIGIPIRWEDLRGVPEADVLLERIITEESNISFDLAQGPLIRALMVQLDANEHVFMLTQHHIVSDGWSMAILHRELSVLYNSYCRGEPDTLPSLTIQYPDYAAWQRQWLSGDRLEAHTSYWRTTLSDAPVLLNLPLDRPRPSQQLFEGDQIPFSLDPQLTSALKQLCQEHGVTLYMVILSAWSAVLSRLSGQDDIIVGSPTANRNHQQIEHLIGFFVNSLALRIDLSGDPTIRQLLERVRSSTLEAQAHQDVPFEQVVDIVQPPRSLSHSPLFQVMFVWQNNEPPEWQQLRGLEADDYVLHLDTVKFDIELQLYESKNEIHGSLGYSTSLFDRSTMDRHVGYLCAMLQAMVKDMEQAVSTVDLLAPEERDLLLWKWNETQQDYPSQLCVHHLFEQQVELTPQATALVFMDESLTYMELNERANRLAHHLIGLGVLPDMCVAICVERSLAMIIGVLAILKAGGAYVPLDPVYASGRLKDILVDVAPAVVVADESGQEAIKAILSSTRMVDLHVLESKDGSISITPYHLISNPQVPGLTSRHLAYVIYTSGSTGMPKGVMIEHQGIVNLVKTRPSLFGTDSASRIMQFFSFGFDGCVLDIFMTLGCGGSLHILPDRMRSDSVQMWNYLESHSMTQTTLTPTILQSCRNLPPLSTALTLIVAGEALTAELLRGLQLFVSKGRIVNDYGPTETTISAITWKCPNDFHSDIVPIGRPIANKKIYILDKHGEPAPLGAVGELYIGGIGVARGYLNRPEMTAKAFLPDPFADDPNARMYKTGDMARYLPDGNIVFLGRNDHQVKIRGFRIELGEIEARLTDHRLVDKAVVIATGGESDKRLIAYVVAEPNDRLVDILRTHLLANLLDYMIPAAIVRLDVLPLNSNGKLDHKALPAPDTNAFAHQEYEPPQYGIETTVAQIWTELLHLDRVSRNDNFFALGGHSLLAVRLMNRIAALGVQLPLSALFTSPRLSSFAECVIQHQESSLSVISPASRENDLLLSFSQQRLWFISQLEGVSRTYHIPLAVRFRGNLDREAWQHALNTLFARHESLRSVFVAVDGLPLVRFLPAHIGIPIRWEDVSGADVLLERIITEEANISFDLAQGPLIRALMVQLDANEHVFMLTQHHIVSDGWSMAILHRELSLLYNSSCRGEPDTLPPLTIQYHDYAAWQRQWLSGDRLEAHTSYWRTTLSDAPVLLNLPLDRPRPSQQLFEGDQIPFSLDPQLTSALKQLCQEQGVTLYMVILSAWSAVLSRLSGQDDIIVGSPTANRNHQQIEHLIGFFVNSLALRIDLSGDPTIRQLLERVRSSTLEAQAHQDVPFEQVVDIVQPPRSLSHSPLFQVMFVWQNNETPEWQLRELEADDYGLQLDTVKFDIELQLYESKNEIHGSLGYSTSLFDRSTMVRHVGYLCAMLQAIVKDVEQAASTVDLLAPEERDLLLWTWNETQQDYPSQLCVHHLFEQQVERIPQAIALVFMDESLSYMDLNERANRLSHHLIGLGVVPDMCVAICVERSLAMVIGVLAILKAGGAYVPLDPAYASGRLQDIIADVAPSVVIVDEPGRTAIGDGVLSSIQVVDSNAFQADRVPDRTISGNMVLNPRIQGLTSRHLAYVIYTSGSTGRPKGVMIEHQDVVNLVTTRSDVYGICPSSRVAQFFSFGFDGFALDIFMTLCLGGNLHLLTDSIRSDPTR</sequence>
<evidence type="ECO:0000256" key="4">
    <source>
        <dbReference type="ARBA" id="ARBA00029454"/>
    </source>
</evidence>
<evidence type="ECO:0000313" key="6">
    <source>
        <dbReference type="EMBL" id="KAF9957815.1"/>
    </source>
</evidence>
<feature type="domain" description="Carrier" evidence="5">
    <location>
        <begin position="488"/>
        <end position="562"/>
    </location>
</feature>
<feature type="non-terminal residue" evidence="6">
    <location>
        <position position="2332"/>
    </location>
</feature>
<evidence type="ECO:0000256" key="1">
    <source>
        <dbReference type="ARBA" id="ARBA00022450"/>
    </source>
</evidence>
<dbReference type="InterPro" id="IPR009081">
    <property type="entry name" value="PP-bd_ACP"/>
</dbReference>
<dbReference type="CDD" id="cd05930">
    <property type="entry name" value="A_NRPS"/>
    <property type="match status" value="2"/>
</dbReference>
<dbReference type="CDD" id="cd19531">
    <property type="entry name" value="LCL_NRPS-like"/>
    <property type="match status" value="2"/>
</dbReference>
<dbReference type="InterPro" id="IPR036736">
    <property type="entry name" value="ACP-like_sf"/>
</dbReference>
<dbReference type="InterPro" id="IPR000873">
    <property type="entry name" value="AMP-dep_synth/lig_dom"/>
</dbReference>
<dbReference type="Pfam" id="PF00550">
    <property type="entry name" value="PP-binding"/>
    <property type="match status" value="2"/>
</dbReference>
<dbReference type="GO" id="GO:0005829">
    <property type="term" value="C:cytosol"/>
    <property type="evidence" value="ECO:0007669"/>
    <property type="project" value="TreeGrafter"/>
</dbReference>
<dbReference type="NCBIfam" id="TIGR01733">
    <property type="entry name" value="AA-adenyl-dom"/>
    <property type="match status" value="2"/>
</dbReference>
<dbReference type="InterPro" id="IPR025110">
    <property type="entry name" value="AMP-bd_C"/>
</dbReference>
<dbReference type="FunFam" id="3.40.50.980:FF:000001">
    <property type="entry name" value="Non-ribosomal peptide synthetase"/>
    <property type="match status" value="3"/>
</dbReference>
<protein>
    <recommendedName>
        <fullName evidence="5">Carrier domain-containing protein</fullName>
    </recommendedName>
</protein>
<comment type="similarity">
    <text evidence="4">Belongs to the NRP synthetase family.</text>
</comment>
<evidence type="ECO:0000256" key="3">
    <source>
        <dbReference type="ARBA" id="ARBA00022598"/>
    </source>
</evidence>
<evidence type="ECO:0000256" key="2">
    <source>
        <dbReference type="ARBA" id="ARBA00022553"/>
    </source>
</evidence>